<keyword evidence="3" id="KW-0677">Repeat</keyword>
<dbReference type="PRINTS" id="PR00205">
    <property type="entry name" value="CADHERIN"/>
</dbReference>
<evidence type="ECO:0000313" key="13">
    <source>
        <dbReference type="Proteomes" id="UP000095283"/>
    </source>
</evidence>
<sequence>MEPRYSILVNAFDHGVPKRTDITELRIIVHGTNPSAPVFDQKRYEVTLSSPVRAGSVVAELHAKDPDPGLEGQVSYRFAETNDQKTQTDISKFLINDQVSCGLSIAGYVVFLCYFNESIYLVFFYIKYEQASAFTTSSSTVHFRVLEDSSQFVMDGDLLRVATHLIPGYTHLTVRAETDSTHVDHQLRVVVMDGRDKYPVFPQLTYDIDIPIESRFPLTVHRFDARLINGTLRYQFFPEGDTPVGVHLDEISGDLTITSDYLRMSANHDTQFIVVRANNIEYPKFYSDVGVALSIVSNKASMRFPQSLYRIEAMENIPIGSIFGPTIEVFPKVSDSLVRYSIVPDSIIGIHSNGSLFVKEDIDLEQLPVDTSGNLNFVVSIIVTADTGVDRVSTKLQIKIKDANEFPPKFDSKEYLATIVENSIPGSKIVRVRASDGDLTEGEHLLYKITGGSGRNLVFIQEDGTIILGEKPLDHETMSNFNVEVEAIDRTGNTDRTMVRISVQDVNDNTPVFINQTMTWTVPEGSTSESLLIAAEDLDAGDNGVIQFYIVEGNTDGYFEIVPEGHNTASLKLTQPLDREEHPTYNLTVEARDQGTPQHFATTTIIVNVSDVNDNGPIFKQLEYKQKAPSNLPIGFPILTIAAFDADGDRIAYSLKGPGCQSLAIDPLGVISFVVSTSQRSLGVIKCVIEASDGSHSSKATVIIDVFSSIQPTITSAPNHAPEFSKEIYSINVTLDKTDRLLKKVEAKDPDGDIIFYSIEPPEYRNLFEVDAEGIVSLRVPVSYLTQALYSFLVVAEDRKTPIMSTFTNIKVHIPENKRSILTSTSIDPLPTKISTMEVVGSSSESGPSTLPTISISNSRTESLPERINLERASSDGILSRLETRIDADEGNSNNPSSLIITSTQGTFDMMQSSELSTSTPTLFRRLKYMYSIRVDAPVGSYLGQVELLNIEGAELSFENSTRFSIDEYGRVRTNVLFTKVGKIEDVIVAKQQDKVLAKVPFVVHIIGGMTSASTMSTVPPSITTTLNAPLTENVIPTVNSTGFSFLRPVYFAFMPEGNYTNGVKVAIKPEPLSTNTQGRILYSIAGKEQNLPFYLTDDGQLIVFSVDREKTSNYLLNITATAMDMPLGTAYALINVTVLDVNDNYPVFENHPPVLGILRNSPPGKPLYQFTATDADADNYGQVAYEVEGTGGNFVIEPNDGTLSVSQILDDVPDEVMITVIARDNGRPALKAEQQVSIRLFDPLFNAPRLPKEVPEQVVRPHAIPNTEIAQFLAGPNINTQPGQEKILYGLANNYSGLFEIEDDGRLILARRPMENEENRYHQLNVTAENSHGKDWIINYLQINIFVEGTPLTTTPKSSRNNIRCLFPTRIYNAEVMENLEKRIKLIKVTSNCESEGRAYIYTLATESDDFELDSKTGELFAIHSLDREKRSLHFIYINVTSNIVPDTSTRVLRQSNPVIEHAKAKLVASQTLVIVRVLDENDNRPSFIHTTQDGELTATVEWQAPLLTPILRMQIHKLSPDANIIQLTSEMPHSDVHEYMVERTLNEIFESESKVLVKQPFVDHEGHADPTRTHLFVYALDRKTKEPYSGNELVEILKAHSEELRTSPPRISSVALLSSQSTSLSGTDLLLTIICIVLLILLVITCCVLSRYYKRKRSISTTEREYMVNTIRAGPRPYDVEVVSRQTAQAVLAARPIPEPMHSQIEVAVSPIFMDGTVSTNRSDTTRDFANSVRERPSLLQSALARHRVHVSTPLSISSVVEHDKI</sequence>
<keyword evidence="4 9" id="KW-0106">Calcium</keyword>
<dbReference type="PROSITE" id="PS50268">
    <property type="entry name" value="CADHERIN_2"/>
    <property type="match status" value="9"/>
</dbReference>
<dbReference type="InterPro" id="IPR002126">
    <property type="entry name" value="Cadherin-like_dom"/>
</dbReference>
<evidence type="ECO:0000256" key="3">
    <source>
        <dbReference type="ARBA" id="ARBA00022737"/>
    </source>
</evidence>
<evidence type="ECO:0000256" key="9">
    <source>
        <dbReference type="PROSITE-ProRule" id="PRU00043"/>
    </source>
</evidence>
<dbReference type="Pfam" id="PF00028">
    <property type="entry name" value="Cadherin"/>
    <property type="match status" value="3"/>
</dbReference>
<feature type="domain" description="Cadherin" evidence="12">
    <location>
        <begin position="1150"/>
        <end position="1251"/>
    </location>
</feature>
<feature type="domain" description="Cadherin" evidence="12">
    <location>
        <begin position="1067"/>
        <end position="1149"/>
    </location>
</feature>
<feature type="domain" description="Cadherin" evidence="12">
    <location>
        <begin position="411"/>
        <end position="513"/>
    </location>
</feature>
<dbReference type="PROSITE" id="PS00232">
    <property type="entry name" value="CADHERIN_1"/>
    <property type="match status" value="3"/>
</dbReference>
<evidence type="ECO:0000256" key="4">
    <source>
        <dbReference type="ARBA" id="ARBA00022837"/>
    </source>
</evidence>
<feature type="domain" description="Cadherin" evidence="12">
    <location>
        <begin position="514"/>
        <end position="619"/>
    </location>
</feature>
<feature type="transmembrane region" description="Helical" evidence="11">
    <location>
        <begin position="1631"/>
        <end position="1651"/>
    </location>
</feature>
<feature type="region of interest" description="Disordered" evidence="10">
    <location>
        <begin position="839"/>
        <end position="858"/>
    </location>
</feature>
<dbReference type="Gene3D" id="2.60.40.60">
    <property type="entry name" value="Cadherins"/>
    <property type="match status" value="9"/>
</dbReference>
<feature type="domain" description="Cadherin" evidence="12">
    <location>
        <begin position="40"/>
        <end position="201"/>
    </location>
</feature>
<dbReference type="PANTHER" id="PTHR24026">
    <property type="entry name" value="FAT ATYPICAL CADHERIN-RELATED"/>
    <property type="match status" value="1"/>
</dbReference>
<organism evidence="13 14">
    <name type="scientific">Heterorhabditis bacteriophora</name>
    <name type="common">Entomopathogenic nematode worm</name>
    <dbReference type="NCBI Taxonomy" id="37862"/>
    <lineage>
        <taxon>Eukaryota</taxon>
        <taxon>Metazoa</taxon>
        <taxon>Ecdysozoa</taxon>
        <taxon>Nematoda</taxon>
        <taxon>Chromadorea</taxon>
        <taxon>Rhabditida</taxon>
        <taxon>Rhabditina</taxon>
        <taxon>Rhabditomorpha</taxon>
        <taxon>Strongyloidea</taxon>
        <taxon>Heterorhabditidae</taxon>
        <taxon>Heterorhabditis</taxon>
    </lineage>
</organism>
<protein>
    <submittedName>
        <fullName evidence="14">Cadherin domain-containing protein</fullName>
    </submittedName>
</protein>
<dbReference type="PANTHER" id="PTHR24026:SF136">
    <property type="entry name" value="PROTOCADHERIN-23"/>
    <property type="match status" value="1"/>
</dbReference>
<dbReference type="CDD" id="cd11304">
    <property type="entry name" value="Cadherin_repeat"/>
    <property type="match status" value="9"/>
</dbReference>
<feature type="domain" description="Cadherin" evidence="12">
    <location>
        <begin position="745"/>
        <end position="831"/>
    </location>
</feature>
<evidence type="ECO:0000256" key="6">
    <source>
        <dbReference type="ARBA" id="ARBA00022989"/>
    </source>
</evidence>
<reference evidence="14" key="1">
    <citation type="submission" date="2016-11" db="UniProtKB">
        <authorList>
            <consortium name="WormBaseParasite"/>
        </authorList>
    </citation>
    <scope>IDENTIFICATION</scope>
</reference>
<dbReference type="Proteomes" id="UP000095283">
    <property type="component" value="Unplaced"/>
</dbReference>
<feature type="domain" description="Cadherin" evidence="12">
    <location>
        <begin position="1369"/>
        <end position="1489"/>
    </location>
</feature>
<dbReference type="GO" id="GO:0005886">
    <property type="term" value="C:plasma membrane"/>
    <property type="evidence" value="ECO:0007669"/>
    <property type="project" value="InterPro"/>
</dbReference>
<evidence type="ECO:0000256" key="5">
    <source>
        <dbReference type="ARBA" id="ARBA00022889"/>
    </source>
</evidence>
<dbReference type="InterPro" id="IPR015919">
    <property type="entry name" value="Cadherin-like_sf"/>
</dbReference>
<dbReference type="SMART" id="SM00112">
    <property type="entry name" value="CA"/>
    <property type="match status" value="8"/>
</dbReference>
<keyword evidence="7 11" id="KW-0472">Membrane</keyword>
<evidence type="ECO:0000313" key="14">
    <source>
        <dbReference type="WBParaSite" id="Hba_20118"/>
    </source>
</evidence>
<evidence type="ECO:0000256" key="10">
    <source>
        <dbReference type="SAM" id="MobiDB-lite"/>
    </source>
</evidence>
<accession>A0A1I7XQV5</accession>
<keyword evidence="5" id="KW-0130">Cell adhesion</keyword>
<dbReference type="InterPro" id="IPR020894">
    <property type="entry name" value="Cadherin_CS"/>
</dbReference>
<comment type="subcellular location">
    <subcellularLocation>
        <location evidence="1">Membrane</location>
    </subcellularLocation>
</comment>
<dbReference type="WBParaSite" id="Hba_20118">
    <property type="protein sequence ID" value="Hba_20118"/>
    <property type="gene ID" value="Hba_20118"/>
</dbReference>
<dbReference type="GO" id="GO:0007156">
    <property type="term" value="P:homophilic cell adhesion via plasma membrane adhesion molecules"/>
    <property type="evidence" value="ECO:0007669"/>
    <property type="project" value="InterPro"/>
</dbReference>
<evidence type="ECO:0000256" key="11">
    <source>
        <dbReference type="SAM" id="Phobius"/>
    </source>
</evidence>
<dbReference type="SUPFAM" id="SSF49313">
    <property type="entry name" value="Cadherin-like"/>
    <property type="match status" value="10"/>
</dbReference>
<evidence type="ECO:0000256" key="8">
    <source>
        <dbReference type="ARBA" id="ARBA00023180"/>
    </source>
</evidence>
<evidence type="ECO:0000256" key="2">
    <source>
        <dbReference type="ARBA" id="ARBA00022692"/>
    </source>
</evidence>
<keyword evidence="6 11" id="KW-1133">Transmembrane helix</keyword>
<evidence type="ECO:0000256" key="1">
    <source>
        <dbReference type="ARBA" id="ARBA00004370"/>
    </source>
</evidence>
<evidence type="ECO:0000256" key="7">
    <source>
        <dbReference type="ARBA" id="ARBA00023136"/>
    </source>
</evidence>
<keyword evidence="8" id="KW-0325">Glycoprotein</keyword>
<feature type="domain" description="Cadherin" evidence="12">
    <location>
        <begin position="620"/>
        <end position="724"/>
    </location>
</feature>
<keyword evidence="2 11" id="KW-0812">Transmembrane</keyword>
<name>A0A1I7XQV5_HETBA</name>
<proteinExistence type="predicted"/>
<dbReference type="FunFam" id="2.60.40.60:FF:000104">
    <property type="entry name" value="cadherin-23 isoform X1"/>
    <property type="match status" value="1"/>
</dbReference>
<dbReference type="GO" id="GO:0005509">
    <property type="term" value="F:calcium ion binding"/>
    <property type="evidence" value="ECO:0007669"/>
    <property type="project" value="UniProtKB-UniRule"/>
</dbReference>
<evidence type="ECO:0000259" key="12">
    <source>
        <dbReference type="PROSITE" id="PS50268"/>
    </source>
</evidence>
<feature type="compositionally biased region" description="Low complexity" evidence="10">
    <location>
        <begin position="839"/>
        <end position="852"/>
    </location>
</feature>
<keyword evidence="13" id="KW-1185">Reference proteome</keyword>
<feature type="domain" description="Cadherin" evidence="12">
    <location>
        <begin position="305"/>
        <end position="410"/>
    </location>
</feature>